<evidence type="ECO:0000313" key="5">
    <source>
        <dbReference type="Proteomes" id="UP000770661"/>
    </source>
</evidence>
<dbReference type="InterPro" id="IPR036111">
    <property type="entry name" value="Mal/L-sulfo/L-lacto_DH-like_sf"/>
</dbReference>
<name>A0A8J4YMI4_CHIOP</name>
<comment type="similarity">
    <text evidence="1">Belongs to the LDH2/MDH2 oxidoreductase family.</text>
</comment>
<keyword evidence="5" id="KW-1185">Reference proteome</keyword>
<evidence type="ECO:0000256" key="2">
    <source>
        <dbReference type="ARBA" id="ARBA00023002"/>
    </source>
</evidence>
<reference evidence="4" key="1">
    <citation type="submission" date="2020-07" db="EMBL/GenBank/DDBJ databases">
        <title>The High-quality genome of the commercially important snow crab, Chionoecetes opilio.</title>
        <authorList>
            <person name="Jeong J.-H."/>
            <person name="Ryu S."/>
        </authorList>
    </citation>
    <scope>NUCLEOTIDE SEQUENCE</scope>
    <source>
        <strain evidence="4">MADBK_172401_WGS</strain>
        <tissue evidence="4">Digestive gland</tissue>
    </source>
</reference>
<dbReference type="InterPro" id="IPR043143">
    <property type="entry name" value="Mal/L-sulf/L-lact_DH-like_NADP"/>
</dbReference>
<dbReference type="AlphaFoldDB" id="A0A8J4YMI4"/>
<sequence length="270" mass="28174">MVEFVLSCIYICIVLSSKFAEGEVRRFISDCLVACGASKENAAAHAEVVVAADVRGHYSHGLQRLDLYVCELREGATDGCALPRVVREAASSALVDGNNGLGTVVGNFCMDLAIEKARNTGIACVCTKGSNHYGIAGWYAIRASKQGLIGMSFTNAFPGVLATRAKEAFVGTNPISMAAPGKKSDNFELDMATSVVASGKVELALLKKESIPLGWMVDEKGQMTSDPSSAATSGILLPLGGTEMQSGYKGTGLGMMVEILCGILSGKCSA</sequence>
<accession>A0A8J4YMI4</accession>
<evidence type="ECO:0000313" key="4">
    <source>
        <dbReference type="EMBL" id="KAG0729913.1"/>
    </source>
</evidence>
<proteinExistence type="inferred from homology"/>
<dbReference type="PANTHER" id="PTHR11091">
    <property type="entry name" value="OXIDOREDUCTASE-RELATED"/>
    <property type="match status" value="1"/>
</dbReference>
<keyword evidence="2" id="KW-0560">Oxidoreductase</keyword>
<keyword evidence="3" id="KW-0732">Signal</keyword>
<dbReference type="PANTHER" id="PTHR11091:SF0">
    <property type="entry name" value="MALATE DEHYDROGENASE"/>
    <property type="match status" value="1"/>
</dbReference>
<dbReference type="Gene3D" id="1.10.1530.10">
    <property type="match status" value="1"/>
</dbReference>
<feature type="chain" id="PRO_5035293110" evidence="3">
    <location>
        <begin position="23"/>
        <end position="270"/>
    </location>
</feature>
<dbReference type="OrthoDB" id="7881616at2759"/>
<dbReference type="EMBL" id="JACEEZ010000677">
    <property type="protein sequence ID" value="KAG0729913.1"/>
    <property type="molecule type" value="Genomic_DNA"/>
</dbReference>
<evidence type="ECO:0000256" key="1">
    <source>
        <dbReference type="ARBA" id="ARBA00006056"/>
    </source>
</evidence>
<protein>
    <submittedName>
        <fullName evidence="4">Malate dehydrogenase</fullName>
    </submittedName>
</protein>
<dbReference type="Proteomes" id="UP000770661">
    <property type="component" value="Unassembled WGS sequence"/>
</dbReference>
<dbReference type="InterPro" id="IPR043144">
    <property type="entry name" value="Mal/L-sulf/L-lact_DH-like_ah"/>
</dbReference>
<evidence type="ECO:0000256" key="3">
    <source>
        <dbReference type="SAM" id="SignalP"/>
    </source>
</evidence>
<dbReference type="Gene3D" id="3.30.1370.60">
    <property type="entry name" value="Hypothetical oxidoreductase yiak, domain 2"/>
    <property type="match status" value="1"/>
</dbReference>
<dbReference type="InterPro" id="IPR003767">
    <property type="entry name" value="Malate/L-lactate_DH-like"/>
</dbReference>
<organism evidence="4 5">
    <name type="scientific">Chionoecetes opilio</name>
    <name type="common">Atlantic snow crab</name>
    <name type="synonym">Cancer opilio</name>
    <dbReference type="NCBI Taxonomy" id="41210"/>
    <lineage>
        <taxon>Eukaryota</taxon>
        <taxon>Metazoa</taxon>
        <taxon>Ecdysozoa</taxon>
        <taxon>Arthropoda</taxon>
        <taxon>Crustacea</taxon>
        <taxon>Multicrustacea</taxon>
        <taxon>Malacostraca</taxon>
        <taxon>Eumalacostraca</taxon>
        <taxon>Eucarida</taxon>
        <taxon>Decapoda</taxon>
        <taxon>Pleocyemata</taxon>
        <taxon>Brachyura</taxon>
        <taxon>Eubrachyura</taxon>
        <taxon>Majoidea</taxon>
        <taxon>Majidae</taxon>
        <taxon>Chionoecetes</taxon>
    </lineage>
</organism>
<gene>
    <name evidence="4" type="primary">mdh_1</name>
    <name evidence="4" type="ORF">GWK47_029353</name>
</gene>
<dbReference type="SUPFAM" id="SSF89733">
    <property type="entry name" value="L-sulfolactate dehydrogenase-like"/>
    <property type="match status" value="1"/>
</dbReference>
<dbReference type="GO" id="GO:0016491">
    <property type="term" value="F:oxidoreductase activity"/>
    <property type="evidence" value="ECO:0007669"/>
    <property type="project" value="UniProtKB-KW"/>
</dbReference>
<comment type="caution">
    <text evidence="4">The sequence shown here is derived from an EMBL/GenBank/DDBJ whole genome shotgun (WGS) entry which is preliminary data.</text>
</comment>
<dbReference type="Pfam" id="PF02615">
    <property type="entry name" value="Ldh_2"/>
    <property type="match status" value="1"/>
</dbReference>
<feature type="signal peptide" evidence="3">
    <location>
        <begin position="1"/>
        <end position="22"/>
    </location>
</feature>